<keyword evidence="1" id="KW-0175">Coiled coil</keyword>
<evidence type="ECO:0000313" key="3">
    <source>
        <dbReference type="EMBL" id="GJT24512.1"/>
    </source>
</evidence>
<gene>
    <name evidence="3" type="ORF">Tco_0894449</name>
</gene>
<accession>A0ABQ5CEL4</accession>
<dbReference type="PANTHER" id="PTHR31672:SF13">
    <property type="entry name" value="F-BOX PROTEIN CPR30-LIKE"/>
    <property type="match status" value="1"/>
</dbReference>
<dbReference type="InterPro" id="IPR050796">
    <property type="entry name" value="SCF_F-box_component"/>
</dbReference>
<dbReference type="InterPro" id="IPR011043">
    <property type="entry name" value="Gal_Oxase/kelch_b-propeller"/>
</dbReference>
<reference evidence="3" key="2">
    <citation type="submission" date="2022-01" db="EMBL/GenBank/DDBJ databases">
        <authorList>
            <person name="Yamashiro T."/>
            <person name="Shiraishi A."/>
            <person name="Satake H."/>
            <person name="Nakayama K."/>
        </authorList>
    </citation>
    <scope>NUCLEOTIDE SEQUENCE</scope>
</reference>
<dbReference type="InterPro" id="IPR001810">
    <property type="entry name" value="F-box_dom"/>
</dbReference>
<feature type="coiled-coil region" evidence="1">
    <location>
        <begin position="631"/>
        <end position="662"/>
    </location>
</feature>
<dbReference type="InterPro" id="IPR036047">
    <property type="entry name" value="F-box-like_dom_sf"/>
</dbReference>
<dbReference type="InterPro" id="IPR013187">
    <property type="entry name" value="F-box-assoc_dom_typ3"/>
</dbReference>
<sequence>MHRLPSNIIFNIFSRVPVKCWARSRCVSKVWCSYIDDRYLVVIHDKRLAEEPTPILYHPNISCERICFHVIESKQPGTTHYVLEPKEGPFLEYICKEPLSRSSKFNIQVQGSCNGVMCLSQDDGYVITSLAVVHPLGKECYELPPFPLRFNKLMRRESFGLRFDTSTNTWKMVCVLLKEDAPPDKPDMVKKNLCTMMHVFGTNSWREIPQVPSYPITGKAVFANGCLHWLASYSDIKTEDGGRPVIWFDVEKDEFGLIDPPKRMCDLWGNYSYRYQVADLNGEVGYVCTRTMEVWFLNHKKKEWVPHCRFKEEIVPDGYIDVIGCWNKDGDILIRSICSNPLYAFYVYNLKSGVLHKTNLAGSGACPDNLLWECAAYGGPLRWKSGEEPFSRGVFDDRNLKTETTPATVRARTYTDLTDEEKLRESVDITATNIVLQGLPQDIYNLVNHNEDAKQIWDRVKLLIQGSELSLQERESKLYDDFDTFTSMPGETIHLYYMRFSSTIIFKHAVLQQSYQAPAIHNHLPQELDSGLDVPSFNPYDDPIDNLNKLMAFGRQTQGYANNGARNTAMNLGVNSEGAPVQARVVKCYNCQEEAVFQTDDLDAFDSDCDDVPSAKVVLMGNISSYDSVILSEVQQENREINETLIAELERYKEQGKNFEQRQKFDLNDREKYIDGQLRQVIVDRNAKFVDFEKQTHSLKLQLNATVESHKTLSTIVECLKKESKQKEDKYLDEVIDLQKKNKALDNVVYKMSQSTQMMHMLTKPQVFYDESHKTSLGYQNPFYLSQARRKVPALYDSNTIVKTHVALSVTDTEETLELASKTK</sequence>
<protein>
    <submittedName>
        <fullName evidence="3">F-box domain containing protein</fullName>
    </submittedName>
</protein>
<dbReference type="Pfam" id="PF00646">
    <property type="entry name" value="F-box"/>
    <property type="match status" value="1"/>
</dbReference>
<evidence type="ECO:0000259" key="2">
    <source>
        <dbReference type="SMART" id="SM00256"/>
    </source>
</evidence>
<dbReference type="EMBL" id="BQNB010014142">
    <property type="protein sequence ID" value="GJT24512.1"/>
    <property type="molecule type" value="Genomic_DNA"/>
</dbReference>
<dbReference type="Proteomes" id="UP001151760">
    <property type="component" value="Unassembled WGS sequence"/>
</dbReference>
<feature type="domain" description="F-box" evidence="2">
    <location>
        <begin position="4"/>
        <end position="44"/>
    </location>
</feature>
<dbReference type="Pfam" id="PF08268">
    <property type="entry name" value="FBA_3"/>
    <property type="match status" value="1"/>
</dbReference>
<dbReference type="SMART" id="SM00256">
    <property type="entry name" value="FBOX"/>
    <property type="match status" value="1"/>
</dbReference>
<dbReference type="SUPFAM" id="SSF50965">
    <property type="entry name" value="Galactose oxidase, central domain"/>
    <property type="match status" value="1"/>
</dbReference>
<name>A0ABQ5CEL4_9ASTR</name>
<evidence type="ECO:0000256" key="1">
    <source>
        <dbReference type="SAM" id="Coils"/>
    </source>
</evidence>
<evidence type="ECO:0000313" key="4">
    <source>
        <dbReference type="Proteomes" id="UP001151760"/>
    </source>
</evidence>
<organism evidence="3 4">
    <name type="scientific">Tanacetum coccineum</name>
    <dbReference type="NCBI Taxonomy" id="301880"/>
    <lineage>
        <taxon>Eukaryota</taxon>
        <taxon>Viridiplantae</taxon>
        <taxon>Streptophyta</taxon>
        <taxon>Embryophyta</taxon>
        <taxon>Tracheophyta</taxon>
        <taxon>Spermatophyta</taxon>
        <taxon>Magnoliopsida</taxon>
        <taxon>eudicotyledons</taxon>
        <taxon>Gunneridae</taxon>
        <taxon>Pentapetalae</taxon>
        <taxon>asterids</taxon>
        <taxon>campanulids</taxon>
        <taxon>Asterales</taxon>
        <taxon>Asteraceae</taxon>
        <taxon>Asteroideae</taxon>
        <taxon>Anthemideae</taxon>
        <taxon>Anthemidinae</taxon>
        <taxon>Tanacetum</taxon>
    </lineage>
</organism>
<proteinExistence type="predicted"/>
<dbReference type="PANTHER" id="PTHR31672">
    <property type="entry name" value="BNACNNG10540D PROTEIN"/>
    <property type="match status" value="1"/>
</dbReference>
<reference evidence="3" key="1">
    <citation type="journal article" date="2022" name="Int. J. Mol. Sci.">
        <title>Draft Genome of Tanacetum Coccineum: Genomic Comparison of Closely Related Tanacetum-Family Plants.</title>
        <authorList>
            <person name="Yamashiro T."/>
            <person name="Shiraishi A."/>
            <person name="Nakayama K."/>
            <person name="Satake H."/>
        </authorList>
    </citation>
    <scope>NUCLEOTIDE SEQUENCE</scope>
</reference>
<comment type="caution">
    <text evidence="3">The sequence shown here is derived from an EMBL/GenBank/DDBJ whole genome shotgun (WGS) entry which is preliminary data.</text>
</comment>
<keyword evidence="4" id="KW-1185">Reference proteome</keyword>
<dbReference type="SUPFAM" id="SSF81383">
    <property type="entry name" value="F-box domain"/>
    <property type="match status" value="1"/>
</dbReference>